<evidence type="ECO:0000256" key="4">
    <source>
        <dbReference type="ARBA" id="ARBA00022759"/>
    </source>
</evidence>
<dbReference type="Pfam" id="PF07521">
    <property type="entry name" value="RMMBL"/>
    <property type="match status" value="1"/>
</dbReference>
<evidence type="ECO:0000256" key="9">
    <source>
        <dbReference type="ARBA" id="ARBA00023015"/>
    </source>
</evidence>
<feature type="domain" description="Beta-Casp" evidence="14">
    <location>
        <begin position="428"/>
        <end position="548"/>
    </location>
</feature>
<keyword evidence="8 12" id="KW-0694">RNA-binding</keyword>
<evidence type="ECO:0000256" key="1">
    <source>
        <dbReference type="ARBA" id="ARBA00022472"/>
    </source>
</evidence>
<dbReference type="GO" id="GO:0004521">
    <property type="term" value="F:RNA endonuclease activity"/>
    <property type="evidence" value="ECO:0007669"/>
    <property type="project" value="UniProtKB-UniRule"/>
</dbReference>
<comment type="cofactor">
    <cofactor evidence="12">
        <name>Zn(2+)</name>
        <dbReference type="ChEBI" id="CHEBI:29105"/>
    </cofactor>
    <text evidence="12">Binds 2 Zn(2+) ions, which are required for nuclease activity.</text>
</comment>
<accession>A0A060HF22</accession>
<evidence type="ECO:0000256" key="12">
    <source>
        <dbReference type="HAMAP-Rule" id="MF_00870"/>
    </source>
</evidence>
<dbReference type="STRING" id="926571.NVIE_000450"/>
<dbReference type="InterPro" id="IPR022712">
    <property type="entry name" value="Beta_Casp"/>
</dbReference>
<keyword evidence="6 12" id="KW-0862">Zinc</keyword>
<dbReference type="AlphaFoldDB" id="A0A060HF22"/>
<dbReference type="Gene3D" id="3.30.300.20">
    <property type="match status" value="1"/>
</dbReference>
<dbReference type="InterPro" id="IPR001279">
    <property type="entry name" value="Metallo-B-lactamas"/>
</dbReference>
<dbReference type="Pfam" id="PF00753">
    <property type="entry name" value="Lactamase_B"/>
    <property type="match status" value="1"/>
</dbReference>
<dbReference type="GO" id="GO:0003723">
    <property type="term" value="F:RNA binding"/>
    <property type="evidence" value="ECO:0007669"/>
    <property type="project" value="UniProtKB-UniRule"/>
</dbReference>
<evidence type="ECO:0000256" key="10">
    <source>
        <dbReference type="ARBA" id="ARBA00023125"/>
    </source>
</evidence>
<dbReference type="EMBL" id="CP007536">
    <property type="protein sequence ID" value="AIC14228.1"/>
    <property type="molecule type" value="Genomic_DNA"/>
</dbReference>
<feature type="binding site" evidence="12">
    <location>
        <position position="255"/>
    </location>
    <ligand>
        <name>Zn(2+)</name>
        <dbReference type="ChEBI" id="CHEBI:29105"/>
        <label>1</label>
    </ligand>
</feature>
<dbReference type="GO" id="GO:0006353">
    <property type="term" value="P:DNA-templated transcription termination"/>
    <property type="evidence" value="ECO:0007669"/>
    <property type="project" value="UniProtKB-UniRule"/>
</dbReference>
<keyword evidence="16" id="KW-1185">Reference proteome</keyword>
<feature type="binding site" evidence="12">
    <location>
        <position position="253"/>
    </location>
    <ligand>
        <name>Zn(2+)</name>
        <dbReference type="ChEBI" id="CHEBI:29105"/>
        <label>1</label>
    </ligand>
</feature>
<dbReference type="InterPro" id="IPR050698">
    <property type="entry name" value="MBL"/>
</dbReference>
<evidence type="ECO:0000256" key="8">
    <source>
        <dbReference type="ARBA" id="ARBA00022884"/>
    </source>
</evidence>
<feature type="binding site" evidence="12">
    <location>
        <position position="359"/>
    </location>
    <ligand>
        <name>Zn(2+)</name>
        <dbReference type="ChEBI" id="CHEBI:29105"/>
        <label>2</label>
    </ligand>
</feature>
<dbReference type="Pfam" id="PF10996">
    <property type="entry name" value="Beta-Casp"/>
    <property type="match status" value="1"/>
</dbReference>
<gene>
    <name evidence="12" type="primary">fttA</name>
    <name evidence="15" type="ORF">NVIE_000450</name>
</gene>
<keyword evidence="10 12" id="KW-0238">DNA-binding</keyword>
<dbReference type="Gene3D" id="3.60.15.10">
    <property type="entry name" value="Ribonuclease Z/Hydroxyacylglutathione hydrolase-like"/>
    <property type="match status" value="1"/>
</dbReference>
<evidence type="ECO:0000256" key="2">
    <source>
        <dbReference type="ARBA" id="ARBA00022722"/>
    </source>
</evidence>
<dbReference type="Proteomes" id="UP000027093">
    <property type="component" value="Chromosome"/>
</dbReference>
<dbReference type="InterPro" id="IPR015946">
    <property type="entry name" value="KH_dom-like_a/b"/>
</dbReference>
<keyword evidence="3 12" id="KW-0479">Metal-binding</keyword>
<keyword evidence="11" id="KW-0804">Transcription</keyword>
<feature type="region of interest" description="KHa" evidence="12">
    <location>
        <begin position="14"/>
        <end position="81"/>
    </location>
</feature>
<keyword evidence="2 12" id="KW-0540">Nuclease</keyword>
<dbReference type="HAMAP" id="MF_00870">
    <property type="entry name" value="FttA"/>
    <property type="match status" value="1"/>
</dbReference>
<dbReference type="PANTHER" id="PTHR11203:SF51">
    <property type="entry name" value="CLEAVAGE AND POLYADENYLATION SPECIFICITY FACTOR"/>
    <property type="match status" value="1"/>
</dbReference>
<feature type="region of interest" description="Metallo-beta-lactamase C-terminus" evidence="12">
    <location>
        <begin position="576"/>
        <end position="634"/>
    </location>
</feature>
<comment type="similarity">
    <text evidence="12">Belongs to the metallo-beta-lactamase superfamily. RNA-metabolizing metallo-beta-lactamase-like family. FttA subfamily.</text>
</comment>
<feature type="binding site" evidence="12">
    <location>
        <position position="336"/>
    </location>
    <ligand>
        <name>Zn(2+)</name>
        <dbReference type="ChEBI" id="CHEBI:29105"/>
        <label>1</label>
    </ligand>
</feature>
<proteinExistence type="inferred from homology"/>
<keyword evidence="9 12" id="KW-0805">Transcription regulation</keyword>
<reference evidence="15 16" key="1">
    <citation type="journal article" date="2014" name="Int. J. Syst. Evol. Microbiol.">
        <title>Nitrososphaera viennensis gen. nov., sp. nov., an aerobic and mesophilic, ammonia-oxidizing archaeon from soil and a member of the archaeal phylum Thaumarchaeota.</title>
        <authorList>
            <person name="Stieglmeier M."/>
            <person name="Klingl A."/>
            <person name="Alves R.J."/>
            <person name="Rittmann S.K."/>
            <person name="Melcher M."/>
            <person name="Leisch N."/>
            <person name="Schleper C."/>
        </authorList>
    </citation>
    <scope>NUCLEOTIDE SEQUENCE [LARGE SCALE GENOMIC DNA]</scope>
    <source>
        <strain evidence="15">EN76</strain>
    </source>
</reference>
<feature type="binding site" evidence="12">
    <location>
        <position position="258"/>
    </location>
    <ligand>
        <name>Zn(2+)</name>
        <dbReference type="ChEBI" id="CHEBI:29105"/>
        <label>2</label>
    </ligand>
</feature>
<dbReference type="Gene3D" id="3.30.300.230">
    <property type="match status" value="1"/>
</dbReference>
<evidence type="ECO:0000256" key="6">
    <source>
        <dbReference type="ARBA" id="ARBA00022833"/>
    </source>
</evidence>
<evidence type="ECO:0000256" key="5">
    <source>
        <dbReference type="ARBA" id="ARBA00022801"/>
    </source>
</evidence>
<feature type="domain" description="Metallo-beta-lactamase" evidence="13">
    <location>
        <begin position="203"/>
        <end position="413"/>
    </location>
</feature>
<comment type="caution">
    <text evidence="12">Lacks conserved residue(s) required for the propagation of feature annotation.</text>
</comment>
<keyword evidence="7 12" id="KW-0269">Exonuclease</keyword>
<organism evidence="15 16">
    <name type="scientific">Nitrososphaera viennensis EN76</name>
    <dbReference type="NCBI Taxonomy" id="926571"/>
    <lineage>
        <taxon>Archaea</taxon>
        <taxon>Nitrososphaerota</taxon>
        <taxon>Nitrososphaeria</taxon>
        <taxon>Nitrososphaerales</taxon>
        <taxon>Nitrososphaeraceae</taxon>
        <taxon>Nitrososphaera</taxon>
    </lineage>
</organism>
<evidence type="ECO:0000256" key="11">
    <source>
        <dbReference type="ARBA" id="ARBA00023163"/>
    </source>
</evidence>
<evidence type="ECO:0000259" key="14">
    <source>
        <dbReference type="SMART" id="SM01027"/>
    </source>
</evidence>
<dbReference type="InterPro" id="IPR036866">
    <property type="entry name" value="RibonucZ/Hydroxyglut_hydro"/>
</dbReference>
<evidence type="ECO:0000256" key="7">
    <source>
        <dbReference type="ARBA" id="ARBA00022839"/>
    </source>
</evidence>
<comment type="function">
    <text evidence="12">Terminates transcription on the whole genome. Termination is linked to FttA-mediated RNA cleavage and does not require NTP hydrolysis. Cleaves endonucleolytically at the RNA exit channel of RNA polymerase (RNAP); the 5'-3' exonuclease activity of this protein degrades the nascent RNA released from RNAP.</text>
</comment>
<dbReference type="InterPro" id="IPR033769">
    <property type="entry name" value="TffA_KH"/>
</dbReference>
<sequence length="634" mass="70017">MSEIALMQRRPQSEQGSQNIMAVILQSLPQEAALTKIEYEGPKIALYSRNPAYLMQNSQVVSNMVNTIKKRIVVRTDESIRKPQAQSAEIISRSIPAEVGVAGTFFDPVLGEAVVFAKKPWMLAQTGEDFDNIDLAEKTGWRVRIRKAPRSMAAIENIYRLMGETVAERTRFYREVGDKIFRDKLIGEAEASLMTLGGFAEIGRSCMLLATQESKILLDCGINESARDSLLALPRFDVAGIGMDEIDAVVLSHAHMDHAGFVPALFKYGYAGPVYCTEPTMLLMEILQQDYVRRTKAPLYSERDIERALVHTIPLTHGIVTDISPDIKLVLSNSGHMLGSVSAHLHIGNGDHNLVYTGDMKFGKTLALDNAYWNFPRVETMIIESTYGGKEDVLCPREEAEANLARMITSAAHAGGRVLIPVPAAGIAQELLLTLDLLSRASRITNVPVLVEKIISDATAIHEAYPEFLSRDLRPRISESEESPFFGSQFSTVESFETKQGEPAVILAPSSMLAGGPSAGYLKQIASDQTSKVILVSYQALDTPGRLLLDGSRQVTVNGETVNVRCEVDRIDGFASHSDYNQLMAYVSRLRPKLRRVLVNHGERPKAQNLASQINKIFKIQTQHPLVQEAVKLL</sequence>
<keyword evidence="4 12" id="KW-0255">Endonuclease</keyword>
<evidence type="ECO:0000313" key="16">
    <source>
        <dbReference type="Proteomes" id="UP000027093"/>
    </source>
</evidence>
<dbReference type="GO" id="GO:0008270">
    <property type="term" value="F:zinc ion binding"/>
    <property type="evidence" value="ECO:0007669"/>
    <property type="project" value="UniProtKB-UniRule"/>
</dbReference>
<feature type="binding site" evidence="12">
    <location>
        <position position="359"/>
    </location>
    <ligand>
        <name>Zn(2+)</name>
        <dbReference type="ChEBI" id="CHEBI:29105"/>
        <label>1</label>
    </ligand>
</feature>
<dbReference type="Pfam" id="PF17214">
    <property type="entry name" value="KH_TffA"/>
    <property type="match status" value="1"/>
</dbReference>
<dbReference type="InterPro" id="IPR011108">
    <property type="entry name" value="RMMBL"/>
</dbReference>
<feature type="binding site" evidence="12">
    <location>
        <position position="257"/>
    </location>
    <ligand>
        <name>Zn(2+)</name>
        <dbReference type="ChEBI" id="CHEBI:29105"/>
        <label>2</label>
    </ligand>
</feature>
<evidence type="ECO:0000259" key="13">
    <source>
        <dbReference type="SMART" id="SM00849"/>
    </source>
</evidence>
<dbReference type="SUPFAM" id="SSF56281">
    <property type="entry name" value="Metallo-hydrolase/oxidoreductase"/>
    <property type="match status" value="1"/>
</dbReference>
<dbReference type="EC" id="3.1.-.-" evidence="12"/>
<protein>
    <recommendedName>
        <fullName evidence="12">Transcription termination factor FttA</fullName>
        <ecNumber evidence="12">3.1.-.-</ecNumber>
    </recommendedName>
</protein>
<dbReference type="CDD" id="cd22532">
    <property type="entry name" value="KH-II_CPSF_arch_rpt1"/>
    <property type="match status" value="1"/>
</dbReference>
<dbReference type="SMART" id="SM01027">
    <property type="entry name" value="Beta-Casp"/>
    <property type="match status" value="1"/>
</dbReference>
<dbReference type="NCBIfam" id="TIGR03675">
    <property type="entry name" value="arCOG00543"/>
    <property type="match status" value="1"/>
</dbReference>
<keyword evidence="1 12" id="KW-0806">Transcription termination</keyword>
<dbReference type="GO" id="GO:0004532">
    <property type="term" value="F:RNA exonuclease activity"/>
    <property type="evidence" value="ECO:0007669"/>
    <property type="project" value="UniProtKB-UniRule"/>
</dbReference>
<evidence type="ECO:0000313" key="15">
    <source>
        <dbReference type="EMBL" id="AIC14228.1"/>
    </source>
</evidence>
<dbReference type="PANTHER" id="PTHR11203">
    <property type="entry name" value="CLEAVAGE AND POLYADENYLATION SPECIFICITY FACTOR FAMILY MEMBER"/>
    <property type="match status" value="1"/>
</dbReference>
<dbReference type="CDD" id="cd16295">
    <property type="entry name" value="TTHA0252-CPSF-like_MBL-fold"/>
    <property type="match status" value="1"/>
</dbReference>
<dbReference type="KEGG" id="nvn:NVIE_000450"/>
<dbReference type="HOGENOM" id="CLU_009673_5_1_2"/>
<dbReference type="SMART" id="SM00849">
    <property type="entry name" value="Lactamase_B"/>
    <property type="match status" value="1"/>
</dbReference>
<keyword evidence="5 12" id="KW-0378">Hydrolase</keyword>
<feature type="binding site" evidence="12">
    <location>
        <position position="601"/>
    </location>
    <ligand>
        <name>Zn(2+)</name>
        <dbReference type="ChEBI" id="CHEBI:29105"/>
        <label>2</label>
    </ligand>
</feature>
<dbReference type="InterPro" id="IPR019975">
    <property type="entry name" value="aCPSF1"/>
</dbReference>
<dbReference type="GO" id="GO:0003677">
    <property type="term" value="F:DNA binding"/>
    <property type="evidence" value="ECO:0007669"/>
    <property type="project" value="UniProtKB-KW"/>
</dbReference>
<evidence type="ECO:0000256" key="3">
    <source>
        <dbReference type="ARBA" id="ARBA00022723"/>
    </source>
</evidence>
<dbReference type="Gene3D" id="3.40.50.10890">
    <property type="match status" value="1"/>
</dbReference>
<comment type="subunit">
    <text evidence="12">Homodimer. Interacts with RNA polymerase (RNAP), interacts with the Spt4-Spt5 complex.</text>
</comment>
<name>A0A060HF22_9ARCH</name>